<dbReference type="GO" id="GO:0070328">
    <property type="term" value="P:triglyceride homeostasis"/>
    <property type="evidence" value="ECO:0007669"/>
    <property type="project" value="TreeGrafter"/>
</dbReference>
<dbReference type="GO" id="GO:0034372">
    <property type="term" value="P:very-low-density lipoprotein particle remodeling"/>
    <property type="evidence" value="ECO:0007669"/>
    <property type="project" value="UniProtKB-UniRule"/>
</dbReference>
<keyword evidence="6 15" id="KW-0813">Transport</keyword>
<evidence type="ECO:0000256" key="13">
    <source>
        <dbReference type="ARBA" id="ARBA00023221"/>
    </source>
</evidence>
<dbReference type="GO" id="GO:0034364">
    <property type="term" value="C:high-density lipoprotein particle"/>
    <property type="evidence" value="ECO:0007669"/>
    <property type="project" value="UniProtKB-UniRule"/>
</dbReference>
<dbReference type="GO" id="GO:0005548">
    <property type="term" value="F:phospholipid transporter activity"/>
    <property type="evidence" value="ECO:0007669"/>
    <property type="project" value="TreeGrafter"/>
</dbReference>
<evidence type="ECO:0000259" key="17">
    <source>
        <dbReference type="SMART" id="SM00328"/>
    </source>
</evidence>
<dbReference type="InterPro" id="IPR001124">
    <property type="entry name" value="Lipid-bd_serum_glycop_C"/>
</dbReference>
<dbReference type="GO" id="GO:0042632">
    <property type="term" value="P:cholesterol homeostasis"/>
    <property type="evidence" value="ECO:0007669"/>
    <property type="project" value="TreeGrafter"/>
</dbReference>
<dbReference type="SUPFAM" id="SSF55394">
    <property type="entry name" value="Bactericidal permeability-increasing protein, BPI"/>
    <property type="match status" value="2"/>
</dbReference>
<feature type="domain" description="Lipid-binding serum glycoprotein C-terminal" evidence="18">
    <location>
        <begin position="273"/>
        <end position="476"/>
    </location>
</feature>
<dbReference type="Gene3D" id="3.15.10.10">
    <property type="entry name" value="Bactericidal permeability-increasing protein, domain 1"/>
    <property type="match status" value="1"/>
</dbReference>
<comment type="catalytic activity">
    <reaction evidence="2">
        <text>cholesteryl (9Z,12Z)-octadecadienoate(in) = cholesteryl (9Z,12Z)-octadecadienoate(out)</text>
        <dbReference type="Rhea" id="RHEA:43356"/>
        <dbReference type="ChEBI" id="CHEBI:41509"/>
    </reaction>
</comment>
<dbReference type="GO" id="GO:0034197">
    <property type="term" value="P:triglyceride transport"/>
    <property type="evidence" value="ECO:0007669"/>
    <property type="project" value="UniProtKB-UniRule"/>
</dbReference>
<organism evidence="19 20">
    <name type="scientific">Anguilla anguilla</name>
    <name type="common">European freshwater eel</name>
    <name type="synonym">Muraena anguilla</name>
    <dbReference type="NCBI Taxonomy" id="7936"/>
    <lineage>
        <taxon>Eukaryota</taxon>
        <taxon>Metazoa</taxon>
        <taxon>Chordata</taxon>
        <taxon>Craniata</taxon>
        <taxon>Vertebrata</taxon>
        <taxon>Euteleostomi</taxon>
        <taxon>Actinopterygii</taxon>
        <taxon>Neopterygii</taxon>
        <taxon>Teleostei</taxon>
        <taxon>Anguilliformes</taxon>
        <taxon>Anguillidae</taxon>
        <taxon>Anguilla</taxon>
    </lineage>
</organism>
<evidence type="ECO:0000256" key="16">
    <source>
        <dbReference type="PIRSR" id="PIRSR037185-50"/>
    </source>
</evidence>
<dbReference type="SMART" id="SM00328">
    <property type="entry name" value="BPI1"/>
    <property type="match status" value="1"/>
</dbReference>
<feature type="disulfide bond" evidence="16">
    <location>
        <begin position="161"/>
        <end position="202"/>
    </location>
</feature>
<evidence type="ECO:0000256" key="15">
    <source>
        <dbReference type="PIRNR" id="PIRNR037185"/>
    </source>
</evidence>
<sequence>MSQFHSSCAQLGSSPKANGSFLALNCASNWGVETISLQNMKVNEKTAEVIQAVFQHAQYPDVKGKKSLPVIGRAQYNLKNLHIYNLAIGRSEVELREDDVVGISIANVSATFQGTLRYEYGNWLIKVAQSVAFEIETHIDLVINPRLYCSNGKVAADTSDCYLTFHKLTLLLQGDRDPNWLKRVFTDFLSFTIKMVVKSQICKEINNLATILADFIQETAEHFLSDGDIGMDVSITSAPFITSNYIESYHKGLTRYNNHTAVINASVFSPAQLTEHRMLYFWVSDDMLGPLVTAAHQDGRFFCNVTGKELAGLFETDLSTPMPTLLDQLLSSGNSVLKAWSTSVPHLWTTPQGTFVRSVAAVEWTSGSDDLDAPALYFEAEVEVVVRADYAEKKLILNATATQVSILTGSFSPGKQQLSEGQVEYLKEAVEKIGIPKVISYMEPGLTTVMNRQGLDLFEIINPEVLFHQGYVIVQLDFGFPHHLLVDFLKRTLE</sequence>
<keyword evidence="12" id="KW-0325">Glycoprotein</keyword>
<evidence type="ECO:0000256" key="14">
    <source>
        <dbReference type="ARBA" id="ARBA00045611"/>
    </source>
</evidence>
<keyword evidence="7 15" id="KW-0964">Secreted</keyword>
<dbReference type="GO" id="GO:0031210">
    <property type="term" value="F:phosphatidylcholine binding"/>
    <property type="evidence" value="ECO:0007669"/>
    <property type="project" value="TreeGrafter"/>
</dbReference>
<dbReference type="GO" id="GO:0120020">
    <property type="term" value="F:cholesterol transfer activity"/>
    <property type="evidence" value="ECO:0007669"/>
    <property type="project" value="InterPro"/>
</dbReference>
<dbReference type="InterPro" id="IPR017943">
    <property type="entry name" value="Bactericidal_perm-incr_a/b_dom"/>
</dbReference>
<evidence type="ECO:0000256" key="7">
    <source>
        <dbReference type="ARBA" id="ARBA00022525"/>
    </source>
</evidence>
<keyword evidence="11" id="KW-1207">Sterol metabolism</keyword>
<keyword evidence="9 15" id="KW-0445">Lipid transport</keyword>
<dbReference type="GO" id="GO:0006641">
    <property type="term" value="P:triglyceride metabolic process"/>
    <property type="evidence" value="ECO:0007669"/>
    <property type="project" value="TreeGrafter"/>
</dbReference>
<comment type="similarity">
    <text evidence="4 15">Belongs to the BPI/LBP/Plunc superfamily. BPI/LBP family.</text>
</comment>
<dbReference type="Gene3D" id="3.15.20.10">
    <property type="entry name" value="Bactericidal permeability-increasing protein, domain 2"/>
    <property type="match status" value="1"/>
</dbReference>
<dbReference type="Pfam" id="PF01273">
    <property type="entry name" value="LBP_BPI_CETP"/>
    <property type="match status" value="1"/>
</dbReference>
<dbReference type="GO" id="GO:0008203">
    <property type="term" value="P:cholesterol metabolic process"/>
    <property type="evidence" value="ECO:0007669"/>
    <property type="project" value="UniProtKB-UniRule"/>
</dbReference>
<reference evidence="19" key="1">
    <citation type="submission" date="2021-01" db="EMBL/GenBank/DDBJ databases">
        <title>A chromosome-scale assembly of European eel, Anguilla anguilla.</title>
        <authorList>
            <person name="Henkel C."/>
            <person name="Jong-Raadsen S.A."/>
            <person name="Dufour S."/>
            <person name="Weltzien F.-A."/>
            <person name="Palstra A.P."/>
            <person name="Pelster B."/>
            <person name="Spaink H.P."/>
            <person name="Van Den Thillart G.E."/>
            <person name="Jansen H."/>
            <person name="Zahm M."/>
            <person name="Klopp C."/>
            <person name="Cedric C."/>
            <person name="Louis A."/>
            <person name="Berthelot C."/>
            <person name="Parey E."/>
            <person name="Roest Crollius H."/>
            <person name="Montfort J."/>
            <person name="Robinson-Rechavi M."/>
            <person name="Bucao C."/>
            <person name="Bouchez O."/>
            <person name="Gislard M."/>
            <person name="Lluch J."/>
            <person name="Milhes M."/>
            <person name="Lampietro C."/>
            <person name="Lopez Roques C."/>
            <person name="Donnadieu C."/>
            <person name="Braasch I."/>
            <person name="Desvignes T."/>
            <person name="Postlethwait J."/>
            <person name="Bobe J."/>
            <person name="Guiguen Y."/>
            <person name="Dirks R."/>
        </authorList>
    </citation>
    <scope>NUCLEOTIDE SEQUENCE</scope>
    <source>
        <strain evidence="19">Tag_6206</strain>
        <tissue evidence="19">Liver</tissue>
    </source>
</reference>
<accession>A0A9D3MGJ9</accession>
<keyword evidence="13 15" id="KW-0753">Steroid metabolism</keyword>
<comment type="catalytic activity">
    <reaction evidence="1">
        <text>cholesteryl (9Z-octadecenoate)(in) = cholesteryl (9Z-octadecenoate)(out)</text>
        <dbReference type="Rhea" id="RHEA:43348"/>
        <dbReference type="ChEBI" id="CHEBI:46898"/>
    </reaction>
</comment>
<dbReference type="GO" id="GO:0043691">
    <property type="term" value="P:reverse cholesterol transport"/>
    <property type="evidence" value="ECO:0007669"/>
    <property type="project" value="InterPro"/>
</dbReference>
<dbReference type="AlphaFoldDB" id="A0A9D3MGJ9"/>
<keyword evidence="20" id="KW-1185">Reference proteome</keyword>
<dbReference type="GO" id="GO:0017129">
    <property type="term" value="F:triglyceride binding"/>
    <property type="evidence" value="ECO:0007669"/>
    <property type="project" value="TreeGrafter"/>
</dbReference>
<comment type="subcellular location">
    <subcellularLocation>
        <location evidence="15">Secreted</location>
    </subcellularLocation>
    <text evidence="15">Secreted in plasma.</text>
</comment>
<evidence type="ECO:0000256" key="3">
    <source>
        <dbReference type="ARBA" id="ARBA00001417"/>
    </source>
</evidence>
<evidence type="ECO:0000256" key="5">
    <source>
        <dbReference type="ARBA" id="ARBA00022354"/>
    </source>
</evidence>
<evidence type="ECO:0000256" key="10">
    <source>
        <dbReference type="ARBA" id="ARBA00023098"/>
    </source>
</evidence>
<dbReference type="SMART" id="SM00329">
    <property type="entry name" value="BPI2"/>
    <property type="match status" value="1"/>
</dbReference>
<dbReference type="PANTHER" id="PTHR47616">
    <property type="entry name" value="CHOLESTERYL ESTER TRANSFER PROTEIN"/>
    <property type="match status" value="1"/>
</dbReference>
<dbReference type="GO" id="GO:0055091">
    <property type="term" value="P:phospholipid homeostasis"/>
    <property type="evidence" value="ECO:0007669"/>
    <property type="project" value="TreeGrafter"/>
</dbReference>
<evidence type="ECO:0000256" key="4">
    <source>
        <dbReference type="ARBA" id="ARBA00007292"/>
    </source>
</evidence>
<dbReference type="InterPro" id="IPR017942">
    <property type="entry name" value="Lipid-bd_serum_glycop_N"/>
</dbReference>
<dbReference type="GO" id="GO:0046470">
    <property type="term" value="P:phosphatidylcholine metabolic process"/>
    <property type="evidence" value="ECO:0007669"/>
    <property type="project" value="TreeGrafter"/>
</dbReference>
<keyword evidence="10 15" id="KW-0443">Lipid metabolism</keyword>
<dbReference type="GO" id="GO:0034374">
    <property type="term" value="P:low-density lipoprotein particle remodeling"/>
    <property type="evidence" value="ECO:0007669"/>
    <property type="project" value="TreeGrafter"/>
</dbReference>
<dbReference type="EMBL" id="JAFIRN010000005">
    <property type="protein sequence ID" value="KAG5848510.1"/>
    <property type="molecule type" value="Genomic_DNA"/>
</dbReference>
<evidence type="ECO:0000256" key="12">
    <source>
        <dbReference type="ARBA" id="ARBA00023180"/>
    </source>
</evidence>
<dbReference type="GO" id="GO:0015485">
    <property type="term" value="F:cholesterol binding"/>
    <property type="evidence" value="ECO:0007669"/>
    <property type="project" value="TreeGrafter"/>
</dbReference>
<keyword evidence="8 15" id="KW-0153">Cholesterol metabolism</keyword>
<evidence type="ECO:0000256" key="9">
    <source>
        <dbReference type="ARBA" id="ARBA00023055"/>
    </source>
</evidence>
<dbReference type="PANTHER" id="PTHR47616:SF1">
    <property type="entry name" value="CHOLESTERYL ESTER TRANSFER PROTEIN"/>
    <property type="match status" value="1"/>
</dbReference>
<comment type="function">
    <text evidence="14">Involved in the transfer of neutral lipids, including cholesteryl ester and triglyceride, among lipoprotein particles. Allows the net movement of cholesteryl ester from high density lipoproteins/HDL to triglyceride-rich very low density lipoproteins/VLDL, and the equimolar transport of triglyceride from VLDL to HDL. Regulates the reverse cholesterol transport, by which excess cholesterol is removed from peripheral tissues and returned to the liver for elimination.</text>
</comment>
<dbReference type="InterPro" id="IPR017130">
    <property type="entry name" value="Cholesteryl_ester_transfer"/>
</dbReference>
<evidence type="ECO:0000313" key="20">
    <source>
        <dbReference type="Proteomes" id="UP001044222"/>
    </source>
</evidence>
<protein>
    <recommendedName>
        <fullName evidence="5 15">Cholesteryl ester transfer protein</fullName>
    </recommendedName>
</protein>
<evidence type="ECO:0000313" key="19">
    <source>
        <dbReference type="EMBL" id="KAG5848510.1"/>
    </source>
</evidence>
<feature type="domain" description="Lipid-binding serum glycoprotein N-terminal" evidence="17">
    <location>
        <begin position="31"/>
        <end position="259"/>
    </location>
</feature>
<evidence type="ECO:0000256" key="1">
    <source>
        <dbReference type="ARBA" id="ARBA00000222"/>
    </source>
</evidence>
<dbReference type="GO" id="GO:0034375">
    <property type="term" value="P:high-density lipoprotein particle remodeling"/>
    <property type="evidence" value="ECO:0007669"/>
    <property type="project" value="UniProtKB-UniRule"/>
</dbReference>
<comment type="caution">
    <text evidence="19">The sequence shown here is derived from an EMBL/GenBank/DDBJ whole genome shotgun (WGS) entry which is preliminary data.</text>
</comment>
<gene>
    <name evidence="19" type="ORF">ANANG_G00099200</name>
</gene>
<keyword evidence="16" id="KW-1015">Disulfide bond</keyword>
<comment type="catalytic activity">
    <reaction evidence="3">
        <text>1,2,3-tri-(9Z-octadecenoyl)-glycerol(in) = 1,2,3-tri-(9Z-octadecenoyl)-glycerol(out)</text>
        <dbReference type="Rhea" id="RHEA:43352"/>
        <dbReference type="ChEBI" id="CHEBI:53753"/>
    </reaction>
</comment>
<evidence type="ECO:0000259" key="18">
    <source>
        <dbReference type="SMART" id="SM00329"/>
    </source>
</evidence>
<evidence type="ECO:0000256" key="11">
    <source>
        <dbReference type="ARBA" id="ARBA00023166"/>
    </source>
</evidence>
<name>A0A9D3MGJ9_ANGAN</name>
<evidence type="ECO:0000256" key="6">
    <source>
        <dbReference type="ARBA" id="ARBA00022448"/>
    </source>
</evidence>
<evidence type="ECO:0000256" key="2">
    <source>
        <dbReference type="ARBA" id="ARBA00001140"/>
    </source>
</evidence>
<evidence type="ECO:0000256" key="8">
    <source>
        <dbReference type="ARBA" id="ARBA00022548"/>
    </source>
</evidence>
<dbReference type="Proteomes" id="UP001044222">
    <property type="component" value="Unassembled WGS sequence"/>
</dbReference>
<dbReference type="PIRSF" id="PIRSF037185">
    <property type="entry name" value="Cholesteryl_ester_transf"/>
    <property type="match status" value="1"/>
</dbReference>
<proteinExistence type="inferred from homology"/>